<dbReference type="InterPro" id="IPR027417">
    <property type="entry name" value="P-loop_NTPase"/>
</dbReference>
<evidence type="ECO:0000256" key="3">
    <source>
        <dbReference type="ARBA" id="ARBA00022741"/>
    </source>
</evidence>
<dbReference type="GO" id="GO:0005524">
    <property type="term" value="F:ATP binding"/>
    <property type="evidence" value="ECO:0007669"/>
    <property type="project" value="UniProtKB-KW"/>
</dbReference>
<dbReference type="InterPro" id="IPR003593">
    <property type="entry name" value="AAA+_ATPase"/>
</dbReference>
<protein>
    <submittedName>
        <fullName evidence="7">Urea transport system ATP-binding protein</fullName>
    </submittedName>
</protein>
<dbReference type="PANTHER" id="PTHR43820">
    <property type="entry name" value="HIGH-AFFINITY BRANCHED-CHAIN AMINO ACID TRANSPORT ATP-BINDING PROTEIN LIVF"/>
    <property type="match status" value="1"/>
</dbReference>
<dbReference type="PANTHER" id="PTHR43820:SF5">
    <property type="entry name" value="HIGH-AFFINITY BRANCHED-CHAIN AMINO ACID TRANSPORT ATP-BINDING PROTEIN"/>
    <property type="match status" value="1"/>
</dbReference>
<dbReference type="Pfam" id="PF00005">
    <property type="entry name" value="ABC_tran"/>
    <property type="match status" value="1"/>
</dbReference>
<evidence type="ECO:0000313" key="8">
    <source>
        <dbReference type="Proteomes" id="UP000530571"/>
    </source>
</evidence>
<comment type="similarity">
    <text evidence="1">Belongs to the ABC transporter superfamily.</text>
</comment>
<evidence type="ECO:0000256" key="4">
    <source>
        <dbReference type="ARBA" id="ARBA00022840"/>
    </source>
</evidence>
<dbReference type="AlphaFoldDB" id="A0A7W6KLJ3"/>
<dbReference type="Proteomes" id="UP000530571">
    <property type="component" value="Unassembled WGS sequence"/>
</dbReference>
<dbReference type="PROSITE" id="PS50893">
    <property type="entry name" value="ABC_TRANSPORTER_2"/>
    <property type="match status" value="1"/>
</dbReference>
<keyword evidence="2" id="KW-0813">Transport</keyword>
<dbReference type="CDD" id="cd03224">
    <property type="entry name" value="ABC_TM1139_LivF_branched"/>
    <property type="match status" value="1"/>
</dbReference>
<dbReference type="GO" id="GO:0015807">
    <property type="term" value="P:L-amino acid transport"/>
    <property type="evidence" value="ECO:0007669"/>
    <property type="project" value="TreeGrafter"/>
</dbReference>
<sequence>MRHRVSPPFQRGLNSPASFEGARTMLTIDNVNLHYGAAQALRGVSLSADMGKITCVLGRNGVGKSSLLRAVTGQHPTSGGSITFQGETLDGLAPYRRAKLGVGYVPQGREIFPLLTVKENLETGFAPLPARDRNIPDDIFSLFPVLQSMLSRRGGDLSGGQQQQLAIGRAMVTRPKILVLDEPTEGIQPSIIKDIGRAIRYLRDSTGMAILLVEQYLDFCRELADQVYIMDRGEIVHEGPAETLDTPEARRHLTV</sequence>
<accession>A0A7W6KLJ3</accession>
<dbReference type="NCBIfam" id="TIGR03410">
    <property type="entry name" value="urea_trans_UrtE"/>
    <property type="match status" value="1"/>
</dbReference>
<keyword evidence="8" id="KW-1185">Reference proteome</keyword>
<evidence type="ECO:0000259" key="6">
    <source>
        <dbReference type="PROSITE" id="PS50893"/>
    </source>
</evidence>
<dbReference type="GO" id="GO:0016887">
    <property type="term" value="F:ATP hydrolysis activity"/>
    <property type="evidence" value="ECO:0007669"/>
    <property type="project" value="InterPro"/>
</dbReference>
<dbReference type="InterPro" id="IPR003439">
    <property type="entry name" value="ABC_transporter-like_ATP-bd"/>
</dbReference>
<organism evidence="7 8">
    <name type="scientific">Martelella radicis</name>
    <dbReference type="NCBI Taxonomy" id="1397476"/>
    <lineage>
        <taxon>Bacteria</taxon>
        <taxon>Pseudomonadati</taxon>
        <taxon>Pseudomonadota</taxon>
        <taxon>Alphaproteobacteria</taxon>
        <taxon>Hyphomicrobiales</taxon>
        <taxon>Aurantimonadaceae</taxon>
        <taxon>Martelella</taxon>
    </lineage>
</organism>
<evidence type="ECO:0000313" key="7">
    <source>
        <dbReference type="EMBL" id="MBB4122093.1"/>
    </source>
</evidence>
<dbReference type="EMBL" id="JACIDZ010000006">
    <property type="protein sequence ID" value="MBB4122093.1"/>
    <property type="molecule type" value="Genomic_DNA"/>
</dbReference>
<name>A0A7W6KLJ3_9HYPH</name>
<evidence type="ECO:0000256" key="5">
    <source>
        <dbReference type="ARBA" id="ARBA00022970"/>
    </source>
</evidence>
<dbReference type="SUPFAM" id="SSF52540">
    <property type="entry name" value="P-loop containing nucleoside triphosphate hydrolases"/>
    <property type="match status" value="1"/>
</dbReference>
<evidence type="ECO:0000256" key="1">
    <source>
        <dbReference type="ARBA" id="ARBA00005417"/>
    </source>
</evidence>
<feature type="domain" description="ABC transporter" evidence="6">
    <location>
        <begin position="26"/>
        <end position="255"/>
    </location>
</feature>
<dbReference type="InterPro" id="IPR017780">
    <property type="entry name" value="ABC_transptr_urea_ATP-bd_UrtE"/>
</dbReference>
<proteinExistence type="inferred from homology"/>
<evidence type="ECO:0000256" key="2">
    <source>
        <dbReference type="ARBA" id="ARBA00022448"/>
    </source>
</evidence>
<gene>
    <name evidence="7" type="ORF">GGR30_002022</name>
</gene>
<keyword evidence="4 7" id="KW-0067">ATP-binding</keyword>
<comment type="caution">
    <text evidence="7">The sequence shown here is derived from an EMBL/GenBank/DDBJ whole genome shotgun (WGS) entry which is preliminary data.</text>
</comment>
<dbReference type="GO" id="GO:0015658">
    <property type="term" value="F:branched-chain amino acid transmembrane transporter activity"/>
    <property type="evidence" value="ECO:0007669"/>
    <property type="project" value="TreeGrafter"/>
</dbReference>
<keyword evidence="5" id="KW-0029">Amino-acid transport</keyword>
<reference evidence="7 8" key="1">
    <citation type="submission" date="2020-08" db="EMBL/GenBank/DDBJ databases">
        <title>Genomic Encyclopedia of Type Strains, Phase IV (KMG-IV): sequencing the most valuable type-strain genomes for metagenomic binning, comparative biology and taxonomic classification.</title>
        <authorList>
            <person name="Goeker M."/>
        </authorList>
    </citation>
    <scope>NUCLEOTIDE SEQUENCE [LARGE SCALE GENOMIC DNA]</scope>
    <source>
        <strain evidence="7 8">DSM 28101</strain>
    </source>
</reference>
<keyword evidence="3" id="KW-0547">Nucleotide-binding</keyword>
<dbReference type="Gene3D" id="3.40.50.300">
    <property type="entry name" value="P-loop containing nucleotide triphosphate hydrolases"/>
    <property type="match status" value="1"/>
</dbReference>
<dbReference type="SMART" id="SM00382">
    <property type="entry name" value="AAA"/>
    <property type="match status" value="1"/>
</dbReference>
<dbReference type="InterPro" id="IPR052156">
    <property type="entry name" value="BCAA_Transport_ATP-bd_LivF"/>
</dbReference>